<evidence type="ECO:0000313" key="4">
    <source>
        <dbReference type="Proteomes" id="UP000664859"/>
    </source>
</evidence>
<keyword evidence="1" id="KW-1015">Disulfide bond</keyword>
<evidence type="ECO:0000313" key="3">
    <source>
        <dbReference type="EMBL" id="KAG5190267.1"/>
    </source>
</evidence>
<dbReference type="PANTHER" id="PTHR46115">
    <property type="entry name" value="THIOREDOXIN-LIKE PROTEIN 1"/>
    <property type="match status" value="1"/>
</dbReference>
<accession>A0A835ZDQ0</accession>
<dbReference type="InterPro" id="IPR013766">
    <property type="entry name" value="Thioredoxin_domain"/>
</dbReference>
<organism evidence="3 4">
    <name type="scientific">Tribonema minus</name>
    <dbReference type="NCBI Taxonomy" id="303371"/>
    <lineage>
        <taxon>Eukaryota</taxon>
        <taxon>Sar</taxon>
        <taxon>Stramenopiles</taxon>
        <taxon>Ochrophyta</taxon>
        <taxon>PX clade</taxon>
        <taxon>Xanthophyceae</taxon>
        <taxon>Tribonematales</taxon>
        <taxon>Tribonemataceae</taxon>
        <taxon>Tribonema</taxon>
    </lineage>
</organism>
<protein>
    <submittedName>
        <fullName evidence="3">Thioredoxin</fullName>
    </submittedName>
</protein>
<comment type="caution">
    <text evidence="3">The sequence shown here is derived from an EMBL/GenBank/DDBJ whole genome shotgun (WGS) entry which is preliminary data.</text>
</comment>
<proteinExistence type="predicted"/>
<dbReference type="SUPFAM" id="SSF52833">
    <property type="entry name" value="Thioredoxin-like"/>
    <property type="match status" value="1"/>
</dbReference>
<dbReference type="OrthoDB" id="2121326at2759"/>
<reference evidence="3" key="1">
    <citation type="submission" date="2021-02" db="EMBL/GenBank/DDBJ databases">
        <title>First Annotated Genome of the Yellow-green Alga Tribonema minus.</title>
        <authorList>
            <person name="Mahan K.M."/>
        </authorList>
    </citation>
    <scope>NUCLEOTIDE SEQUENCE</scope>
    <source>
        <strain evidence="3">UTEX B ZZ1240</strain>
    </source>
</reference>
<dbReference type="Gene3D" id="3.40.30.10">
    <property type="entry name" value="Glutaredoxin"/>
    <property type="match status" value="1"/>
</dbReference>
<evidence type="ECO:0000256" key="1">
    <source>
        <dbReference type="ARBA" id="ARBA00023157"/>
    </source>
</evidence>
<name>A0A835ZDQ0_9STRA</name>
<dbReference type="Pfam" id="PF00085">
    <property type="entry name" value="Thioredoxin"/>
    <property type="match status" value="1"/>
</dbReference>
<dbReference type="Proteomes" id="UP000664859">
    <property type="component" value="Unassembled WGS sequence"/>
</dbReference>
<gene>
    <name evidence="3" type="ORF">JKP88DRAFT_232364</name>
</gene>
<feature type="domain" description="Thioredoxin" evidence="2">
    <location>
        <begin position="3"/>
        <end position="60"/>
    </location>
</feature>
<dbReference type="EMBL" id="JAFCMP010000036">
    <property type="protein sequence ID" value="KAG5190267.1"/>
    <property type="molecule type" value="Genomic_DNA"/>
</dbReference>
<dbReference type="CDD" id="cd02947">
    <property type="entry name" value="TRX_family"/>
    <property type="match status" value="1"/>
</dbReference>
<dbReference type="AlphaFoldDB" id="A0A835ZDQ0"/>
<dbReference type="InterPro" id="IPR036249">
    <property type="entry name" value="Thioredoxin-like_sf"/>
</dbReference>
<evidence type="ECO:0000259" key="2">
    <source>
        <dbReference type="Pfam" id="PF00085"/>
    </source>
</evidence>
<sequence length="76" mass="8083">MIAADVGDKAVIVKVDVDENSETASNFDVYQMPTFIFLRSGEVVHQFSGARPDVLKAKVAELSEGAAAPDDAEEGL</sequence>
<keyword evidence="4" id="KW-1185">Reference proteome</keyword>